<protein>
    <submittedName>
        <fullName evidence="1">Uncharacterized protein</fullName>
    </submittedName>
</protein>
<reference evidence="2" key="1">
    <citation type="journal article" date="2022" name="Mol. Ecol. Resour.">
        <title>The genomes of chicory, endive, great burdock and yacon provide insights into Asteraceae palaeo-polyploidization history and plant inulin production.</title>
        <authorList>
            <person name="Fan W."/>
            <person name="Wang S."/>
            <person name="Wang H."/>
            <person name="Wang A."/>
            <person name="Jiang F."/>
            <person name="Liu H."/>
            <person name="Zhao H."/>
            <person name="Xu D."/>
            <person name="Zhang Y."/>
        </authorList>
    </citation>
    <scope>NUCLEOTIDE SEQUENCE [LARGE SCALE GENOMIC DNA]</scope>
    <source>
        <strain evidence="2">cv. Punajuju</strain>
    </source>
</reference>
<dbReference type="Proteomes" id="UP001055811">
    <property type="component" value="Linkage Group LG04"/>
</dbReference>
<sequence length="153" mass="17016">MKSERILFSKAAPCESLEERVWFTSTLIGTHKERASTKVHGPGINPMGISQERIFRFSKYAKSLDFVNSLKDSNNYVRKVWTSDSQNVPKGLDFVNSPQVSKPVGVSLLSAITHSKLDSGYNLARNTEWIFETCEKSLGNGWGECGSNNLKGV</sequence>
<dbReference type="EMBL" id="CM042012">
    <property type="protein sequence ID" value="KAI3751923.1"/>
    <property type="molecule type" value="Genomic_DNA"/>
</dbReference>
<comment type="caution">
    <text evidence="1">The sequence shown here is derived from an EMBL/GenBank/DDBJ whole genome shotgun (WGS) entry which is preliminary data.</text>
</comment>
<gene>
    <name evidence="1" type="ORF">L2E82_23017</name>
</gene>
<accession>A0ACB9E029</accession>
<evidence type="ECO:0000313" key="2">
    <source>
        <dbReference type="Proteomes" id="UP001055811"/>
    </source>
</evidence>
<reference evidence="1 2" key="2">
    <citation type="journal article" date="2022" name="Mol. Ecol. Resour.">
        <title>The genomes of chicory, endive, great burdock and yacon provide insights into Asteraceae paleo-polyploidization history and plant inulin production.</title>
        <authorList>
            <person name="Fan W."/>
            <person name="Wang S."/>
            <person name="Wang H."/>
            <person name="Wang A."/>
            <person name="Jiang F."/>
            <person name="Liu H."/>
            <person name="Zhao H."/>
            <person name="Xu D."/>
            <person name="Zhang Y."/>
        </authorList>
    </citation>
    <scope>NUCLEOTIDE SEQUENCE [LARGE SCALE GENOMIC DNA]</scope>
    <source>
        <strain evidence="2">cv. Punajuju</strain>
        <tissue evidence="1">Leaves</tissue>
    </source>
</reference>
<proteinExistence type="predicted"/>
<keyword evidence="2" id="KW-1185">Reference proteome</keyword>
<organism evidence="1 2">
    <name type="scientific">Cichorium intybus</name>
    <name type="common">Chicory</name>
    <dbReference type="NCBI Taxonomy" id="13427"/>
    <lineage>
        <taxon>Eukaryota</taxon>
        <taxon>Viridiplantae</taxon>
        <taxon>Streptophyta</taxon>
        <taxon>Embryophyta</taxon>
        <taxon>Tracheophyta</taxon>
        <taxon>Spermatophyta</taxon>
        <taxon>Magnoliopsida</taxon>
        <taxon>eudicotyledons</taxon>
        <taxon>Gunneridae</taxon>
        <taxon>Pentapetalae</taxon>
        <taxon>asterids</taxon>
        <taxon>campanulids</taxon>
        <taxon>Asterales</taxon>
        <taxon>Asteraceae</taxon>
        <taxon>Cichorioideae</taxon>
        <taxon>Cichorieae</taxon>
        <taxon>Cichoriinae</taxon>
        <taxon>Cichorium</taxon>
    </lineage>
</organism>
<evidence type="ECO:0000313" key="1">
    <source>
        <dbReference type="EMBL" id="KAI3751923.1"/>
    </source>
</evidence>
<name>A0ACB9E029_CICIN</name>